<reference evidence="1" key="1">
    <citation type="submission" date="2020-10" db="EMBL/GenBank/DDBJ databases">
        <authorList>
            <person name="Gilroy R."/>
        </authorList>
    </citation>
    <scope>NUCLEOTIDE SEQUENCE</scope>
    <source>
        <strain evidence="1">10532</strain>
    </source>
</reference>
<reference evidence="1" key="2">
    <citation type="journal article" date="2021" name="PeerJ">
        <title>Extensive microbial diversity within the chicken gut microbiome revealed by metagenomics and culture.</title>
        <authorList>
            <person name="Gilroy R."/>
            <person name="Ravi A."/>
            <person name="Getino M."/>
            <person name="Pursley I."/>
            <person name="Horton D.L."/>
            <person name="Alikhan N.F."/>
            <person name="Baker D."/>
            <person name="Gharbi K."/>
            <person name="Hall N."/>
            <person name="Watson M."/>
            <person name="Adriaenssens E.M."/>
            <person name="Foster-Nyarko E."/>
            <person name="Jarju S."/>
            <person name="Secka A."/>
            <person name="Antonio M."/>
            <person name="Oren A."/>
            <person name="Chaudhuri R.R."/>
            <person name="La Ragione R."/>
            <person name="Hildebrand F."/>
            <person name="Pallen M.J."/>
        </authorList>
    </citation>
    <scope>NUCLEOTIDE SEQUENCE</scope>
    <source>
        <strain evidence="1">10532</strain>
    </source>
</reference>
<dbReference type="Proteomes" id="UP000823638">
    <property type="component" value="Unassembled WGS sequence"/>
</dbReference>
<accession>A0A9D9HQC9</accession>
<dbReference type="AlphaFoldDB" id="A0A9D9HQC9"/>
<dbReference type="EMBL" id="JADIMM010000085">
    <property type="protein sequence ID" value="MBO8458025.1"/>
    <property type="molecule type" value="Genomic_DNA"/>
</dbReference>
<comment type="caution">
    <text evidence="1">The sequence shown here is derived from an EMBL/GenBank/DDBJ whole genome shotgun (WGS) entry which is preliminary data.</text>
</comment>
<feature type="non-terminal residue" evidence="1">
    <location>
        <position position="1"/>
    </location>
</feature>
<evidence type="ECO:0000313" key="1">
    <source>
        <dbReference type="EMBL" id="MBO8458025.1"/>
    </source>
</evidence>
<name>A0A9D9HQC9_9SPIR</name>
<sequence>RELPDTTKTLKKIAGIFSCLVFEFPENRPEKIPDREKIKKQVLKLDEFGITFSIRCTYFPSIKPRQVDFFDYLFTLRPNSLELPTEKGVGLEIAFDVDFFYNEGRAVSWFEILVAFLKITPFDFFVEFDTFRQKNRFTSIPLKHIDIEKIQILFVSELLRKKNLRSYFPCIKNIISLNGAYSRAYGEGEETVLDLEWNPQDIFGEDIANIKRFCTEVCREKGRYKVWNREGEVVIEPVG</sequence>
<protein>
    <submittedName>
        <fullName evidence="1">Uncharacterized protein</fullName>
    </submittedName>
</protein>
<proteinExistence type="predicted"/>
<organism evidence="1 2">
    <name type="scientific">Candidatus Gallitreponema excrementavium</name>
    <dbReference type="NCBI Taxonomy" id="2840840"/>
    <lineage>
        <taxon>Bacteria</taxon>
        <taxon>Pseudomonadati</taxon>
        <taxon>Spirochaetota</taxon>
        <taxon>Spirochaetia</taxon>
        <taxon>Spirochaetales</taxon>
        <taxon>Candidatus Gallitreponema</taxon>
    </lineage>
</organism>
<gene>
    <name evidence="1" type="ORF">IAA81_07335</name>
</gene>
<evidence type="ECO:0000313" key="2">
    <source>
        <dbReference type="Proteomes" id="UP000823638"/>
    </source>
</evidence>